<keyword evidence="5" id="KW-1185">Reference proteome</keyword>
<proteinExistence type="predicted"/>
<evidence type="ECO:0000313" key="4">
    <source>
        <dbReference type="EMBL" id="APZ91875.1"/>
    </source>
</evidence>
<keyword evidence="2" id="KW-0732">Signal</keyword>
<dbReference type="STRING" id="1891926.Fuma_01471"/>
<organism evidence="4 5">
    <name type="scientific">Fuerstiella marisgermanici</name>
    <dbReference type="NCBI Taxonomy" id="1891926"/>
    <lineage>
        <taxon>Bacteria</taxon>
        <taxon>Pseudomonadati</taxon>
        <taxon>Planctomycetota</taxon>
        <taxon>Planctomycetia</taxon>
        <taxon>Planctomycetales</taxon>
        <taxon>Planctomycetaceae</taxon>
        <taxon>Fuerstiella</taxon>
    </lineage>
</organism>
<reference evidence="4 5" key="1">
    <citation type="journal article" date="2016" name="Front. Microbiol.">
        <title>Fuerstia marisgermanicae gen. nov., sp. nov., an Unusual Member of the Phylum Planctomycetes from the German Wadden Sea.</title>
        <authorList>
            <person name="Kohn T."/>
            <person name="Heuer A."/>
            <person name="Jogler M."/>
            <person name="Vollmers J."/>
            <person name="Boedeker C."/>
            <person name="Bunk B."/>
            <person name="Rast P."/>
            <person name="Borchert D."/>
            <person name="Glockner I."/>
            <person name="Freese H.M."/>
            <person name="Klenk H.P."/>
            <person name="Overmann J."/>
            <person name="Kaster A.K."/>
            <person name="Rohde M."/>
            <person name="Wiegand S."/>
            <person name="Jogler C."/>
        </authorList>
    </citation>
    <scope>NUCLEOTIDE SEQUENCE [LARGE SCALE GENOMIC DNA]</scope>
    <source>
        <strain evidence="4 5">NH11</strain>
    </source>
</reference>
<feature type="region of interest" description="Disordered" evidence="1">
    <location>
        <begin position="29"/>
        <end position="70"/>
    </location>
</feature>
<name>A0A1P8WCT4_9PLAN</name>
<protein>
    <recommendedName>
        <fullName evidence="3">3-keto-alpha-glucoside-1,2-lyase/3-keto-2-hydroxy-glucal hydratase domain-containing protein</fullName>
    </recommendedName>
</protein>
<accession>A0A1P8WCT4</accession>
<dbReference type="EMBL" id="CP017641">
    <property type="protein sequence ID" value="APZ91875.1"/>
    <property type="molecule type" value="Genomic_DNA"/>
</dbReference>
<dbReference type="RefSeq" id="WP_083731874.1">
    <property type="nucleotide sequence ID" value="NZ_CP017641.1"/>
</dbReference>
<dbReference type="InterPro" id="IPR010496">
    <property type="entry name" value="AL/BT2_dom"/>
</dbReference>
<dbReference type="OrthoDB" id="282033at2"/>
<dbReference type="GO" id="GO:0016787">
    <property type="term" value="F:hydrolase activity"/>
    <property type="evidence" value="ECO:0007669"/>
    <property type="project" value="InterPro"/>
</dbReference>
<evidence type="ECO:0000259" key="3">
    <source>
        <dbReference type="Pfam" id="PF06439"/>
    </source>
</evidence>
<feature type="signal peptide" evidence="2">
    <location>
        <begin position="1"/>
        <end position="29"/>
    </location>
</feature>
<evidence type="ECO:0000256" key="1">
    <source>
        <dbReference type="SAM" id="MobiDB-lite"/>
    </source>
</evidence>
<feature type="domain" description="3-keto-alpha-glucoside-1,2-lyase/3-keto-2-hydroxy-glucal hydratase" evidence="3">
    <location>
        <begin position="70"/>
        <end position="248"/>
    </location>
</feature>
<feature type="compositionally biased region" description="Basic and acidic residues" evidence="1">
    <location>
        <begin position="46"/>
        <end position="68"/>
    </location>
</feature>
<evidence type="ECO:0000313" key="5">
    <source>
        <dbReference type="Proteomes" id="UP000187735"/>
    </source>
</evidence>
<dbReference type="Pfam" id="PF06439">
    <property type="entry name" value="3keto-disac_hyd"/>
    <property type="match status" value="1"/>
</dbReference>
<dbReference type="Gene3D" id="2.60.120.560">
    <property type="entry name" value="Exo-inulinase, domain 1"/>
    <property type="match status" value="1"/>
</dbReference>
<dbReference type="KEGG" id="fmr:Fuma_01471"/>
<dbReference type="Proteomes" id="UP000187735">
    <property type="component" value="Chromosome"/>
</dbReference>
<gene>
    <name evidence="4" type="ORF">Fuma_01471</name>
</gene>
<sequence precursor="true">MVFARLPRLSTIVAVLSMAAVSTLPSAIAQTKTSPADEPAANATAKNDDGKADDASAKKSDKAKKSDADGWSPLFNGKDLTGWKSTEFGGEGEVYFEKGNVVITQGVQLSGITSTRKDLPKSNYEVQFEAQRAAGSDFFIGFTFPVKESSCSLICGGWGGGVCGLSSLDGMDAVENETTSYSNFENGKWYKVRLRVTDDRIEAWLDKHKIVDVETAGHKIGVRFEVDASRPMGFATFQSTGWIRNARMRTLPAAGKAGAKDAQKSPK</sequence>
<dbReference type="AlphaFoldDB" id="A0A1P8WCT4"/>
<feature type="chain" id="PRO_5012659139" description="3-keto-alpha-glucoside-1,2-lyase/3-keto-2-hydroxy-glucal hydratase domain-containing protein" evidence="2">
    <location>
        <begin position="30"/>
        <end position="267"/>
    </location>
</feature>
<evidence type="ECO:0000256" key="2">
    <source>
        <dbReference type="SAM" id="SignalP"/>
    </source>
</evidence>